<sequence>MAGRDPAGLAQQRRLADARLAAHHERTTAVARRFHEVGEAPRLVLTPEERRAGTVDRHCHPSLAATGTILPNPPGRRQTLNPVT</sequence>
<dbReference type="Proteomes" id="UP001501444">
    <property type="component" value="Unassembled WGS sequence"/>
</dbReference>
<organism evidence="2 3">
    <name type="scientific">Dactylosporangium salmoneum</name>
    <dbReference type="NCBI Taxonomy" id="53361"/>
    <lineage>
        <taxon>Bacteria</taxon>
        <taxon>Bacillati</taxon>
        <taxon>Actinomycetota</taxon>
        <taxon>Actinomycetes</taxon>
        <taxon>Micromonosporales</taxon>
        <taxon>Micromonosporaceae</taxon>
        <taxon>Dactylosporangium</taxon>
    </lineage>
</organism>
<comment type="caution">
    <text evidence="2">The sequence shown here is derived from an EMBL/GenBank/DDBJ whole genome shotgun (WGS) entry which is preliminary data.</text>
</comment>
<evidence type="ECO:0000313" key="2">
    <source>
        <dbReference type="EMBL" id="GAA2370099.1"/>
    </source>
</evidence>
<name>A0ABP5U567_9ACTN</name>
<gene>
    <name evidence="2" type="ORF">GCM10010170_070990</name>
</gene>
<reference evidence="3" key="1">
    <citation type="journal article" date="2019" name="Int. J. Syst. Evol. Microbiol.">
        <title>The Global Catalogue of Microorganisms (GCM) 10K type strain sequencing project: providing services to taxonomists for standard genome sequencing and annotation.</title>
        <authorList>
            <consortium name="The Broad Institute Genomics Platform"/>
            <consortium name="The Broad Institute Genome Sequencing Center for Infectious Disease"/>
            <person name="Wu L."/>
            <person name="Ma J."/>
        </authorList>
    </citation>
    <scope>NUCLEOTIDE SEQUENCE [LARGE SCALE GENOMIC DNA]</scope>
    <source>
        <strain evidence="3">JCM 3272</strain>
    </source>
</reference>
<accession>A0ABP5U567</accession>
<feature type="region of interest" description="Disordered" evidence="1">
    <location>
        <begin position="64"/>
        <end position="84"/>
    </location>
</feature>
<evidence type="ECO:0000256" key="1">
    <source>
        <dbReference type="SAM" id="MobiDB-lite"/>
    </source>
</evidence>
<evidence type="ECO:0000313" key="3">
    <source>
        <dbReference type="Proteomes" id="UP001501444"/>
    </source>
</evidence>
<proteinExistence type="predicted"/>
<keyword evidence="3" id="KW-1185">Reference proteome</keyword>
<dbReference type="EMBL" id="BAAARV010000069">
    <property type="protein sequence ID" value="GAA2370099.1"/>
    <property type="molecule type" value="Genomic_DNA"/>
</dbReference>
<protein>
    <submittedName>
        <fullName evidence="2">Uncharacterized protein</fullName>
    </submittedName>
</protein>